<feature type="non-terminal residue" evidence="1">
    <location>
        <position position="75"/>
    </location>
</feature>
<proteinExistence type="predicted"/>
<dbReference type="Proteomes" id="UP000824469">
    <property type="component" value="Unassembled WGS sequence"/>
</dbReference>
<feature type="non-terminal residue" evidence="1">
    <location>
        <position position="1"/>
    </location>
</feature>
<organism evidence="1 2">
    <name type="scientific">Taxus chinensis</name>
    <name type="common">Chinese yew</name>
    <name type="synonym">Taxus wallichiana var. chinensis</name>
    <dbReference type="NCBI Taxonomy" id="29808"/>
    <lineage>
        <taxon>Eukaryota</taxon>
        <taxon>Viridiplantae</taxon>
        <taxon>Streptophyta</taxon>
        <taxon>Embryophyta</taxon>
        <taxon>Tracheophyta</taxon>
        <taxon>Spermatophyta</taxon>
        <taxon>Pinopsida</taxon>
        <taxon>Pinidae</taxon>
        <taxon>Conifers II</taxon>
        <taxon>Cupressales</taxon>
        <taxon>Taxaceae</taxon>
        <taxon>Taxus</taxon>
    </lineage>
</organism>
<dbReference type="AlphaFoldDB" id="A0AA38L156"/>
<dbReference type="EMBL" id="JAHRHJ020000006">
    <property type="protein sequence ID" value="KAH9311616.1"/>
    <property type="molecule type" value="Genomic_DNA"/>
</dbReference>
<sequence length="75" mass="8770">DGYSQYMPVPSHIKHWHFLWMDVPVCSSPFPHQVLTFLMIPLTVISSLQEEEIMYNQDKHVKNLCGESSGLNKYF</sequence>
<reference evidence="1 2" key="1">
    <citation type="journal article" date="2021" name="Nat. Plants">
        <title>The Taxus genome provides insights into paclitaxel biosynthesis.</title>
        <authorList>
            <person name="Xiong X."/>
            <person name="Gou J."/>
            <person name="Liao Q."/>
            <person name="Li Y."/>
            <person name="Zhou Q."/>
            <person name="Bi G."/>
            <person name="Li C."/>
            <person name="Du R."/>
            <person name="Wang X."/>
            <person name="Sun T."/>
            <person name="Guo L."/>
            <person name="Liang H."/>
            <person name="Lu P."/>
            <person name="Wu Y."/>
            <person name="Zhang Z."/>
            <person name="Ro D.K."/>
            <person name="Shang Y."/>
            <person name="Huang S."/>
            <person name="Yan J."/>
        </authorList>
    </citation>
    <scope>NUCLEOTIDE SEQUENCE [LARGE SCALE GENOMIC DNA]</scope>
    <source>
        <strain evidence="1">Ta-2019</strain>
    </source>
</reference>
<protein>
    <submittedName>
        <fullName evidence="1">Uncharacterized protein</fullName>
    </submittedName>
</protein>
<evidence type="ECO:0000313" key="2">
    <source>
        <dbReference type="Proteomes" id="UP000824469"/>
    </source>
</evidence>
<gene>
    <name evidence="1" type="ORF">KI387_026651</name>
</gene>
<accession>A0AA38L156</accession>
<comment type="caution">
    <text evidence="1">The sequence shown here is derived from an EMBL/GenBank/DDBJ whole genome shotgun (WGS) entry which is preliminary data.</text>
</comment>
<evidence type="ECO:0000313" key="1">
    <source>
        <dbReference type="EMBL" id="KAH9311616.1"/>
    </source>
</evidence>
<keyword evidence="2" id="KW-1185">Reference proteome</keyword>
<name>A0AA38L156_TAXCH</name>